<dbReference type="InterPro" id="IPR053781">
    <property type="entry name" value="F-box_AtFBL13-like"/>
</dbReference>
<evidence type="ECO:0000313" key="2">
    <source>
        <dbReference type="EMBL" id="PWA63305.1"/>
    </source>
</evidence>
<evidence type="ECO:0000259" key="1">
    <source>
        <dbReference type="PROSITE" id="PS50181"/>
    </source>
</evidence>
<accession>A0A2U1MPV7</accession>
<dbReference type="PANTHER" id="PTHR31900">
    <property type="entry name" value="F-BOX/RNI SUPERFAMILY PROTEIN-RELATED"/>
    <property type="match status" value="1"/>
</dbReference>
<dbReference type="InterPro" id="IPR036047">
    <property type="entry name" value="F-box-like_dom_sf"/>
</dbReference>
<dbReference type="InterPro" id="IPR055357">
    <property type="entry name" value="LRR_At1g61320_AtMIF1"/>
</dbReference>
<reference evidence="2 3" key="1">
    <citation type="journal article" date="2018" name="Mol. Plant">
        <title>The genome of Artemisia annua provides insight into the evolution of Asteraceae family and artemisinin biosynthesis.</title>
        <authorList>
            <person name="Shen Q."/>
            <person name="Zhang L."/>
            <person name="Liao Z."/>
            <person name="Wang S."/>
            <person name="Yan T."/>
            <person name="Shi P."/>
            <person name="Liu M."/>
            <person name="Fu X."/>
            <person name="Pan Q."/>
            <person name="Wang Y."/>
            <person name="Lv Z."/>
            <person name="Lu X."/>
            <person name="Zhang F."/>
            <person name="Jiang W."/>
            <person name="Ma Y."/>
            <person name="Chen M."/>
            <person name="Hao X."/>
            <person name="Li L."/>
            <person name="Tang Y."/>
            <person name="Lv G."/>
            <person name="Zhou Y."/>
            <person name="Sun X."/>
            <person name="Brodelius P.E."/>
            <person name="Rose J.K.C."/>
            <person name="Tang K."/>
        </authorList>
    </citation>
    <scope>NUCLEOTIDE SEQUENCE [LARGE SCALE GENOMIC DNA]</scope>
    <source>
        <strain evidence="3">cv. Huhao1</strain>
        <tissue evidence="2">Leaf</tissue>
    </source>
</reference>
<dbReference type="OrthoDB" id="594804at2759"/>
<sequence length="438" mass="50610">MTKSKRAKVLKDENGVDLISSMPDPILELILLCLPIADVVRTSILSTRWRNLWTSIPVFPSLDIDCSQVIEFKKDIFQEFVSKVLANNTRDLETFRLNCANDYYNISTITKWIQEAVMRKVKSLDLTFSNSNKYSFTRFPICLLQCYSLEVLRLCFCSPNLYSLSKIGFQELRVLELNNVKLVSDTSIAVFLKRCPLLEDLSLIDCSMMSSDTLHMYKRCMCDLHISGPKLVILEYGGNLAYKYHVITFENLHSLKKAMIYPEDMSHKDLSTESMMGDNICELFPSVSHVCIYAARDLKGQFPASLPNLKTLELTTTINAFTMNVLIRILRCCPNLESLHLLIEKVQLMTEYWALHEIETRKLLTDHLKTVKFLRFNGKKRRVGIARFLIQHGNALEKMLFSWRSKVRYNDKSMKLMNKMSKLYKASSTVKLISHLDE</sequence>
<feature type="domain" description="F-box" evidence="1">
    <location>
        <begin position="16"/>
        <end position="62"/>
    </location>
</feature>
<protein>
    <submittedName>
        <fullName evidence="2">F-box domain, FBD domain, Leucine-rich repeat domain, L domain-like protein</fullName>
    </submittedName>
</protein>
<dbReference type="Proteomes" id="UP000245207">
    <property type="component" value="Unassembled WGS sequence"/>
</dbReference>
<dbReference type="CDD" id="cd22160">
    <property type="entry name" value="F-box_AtFBL13-like"/>
    <property type="match status" value="1"/>
</dbReference>
<dbReference type="Pfam" id="PF00646">
    <property type="entry name" value="F-box"/>
    <property type="match status" value="1"/>
</dbReference>
<dbReference type="SUPFAM" id="SSF52047">
    <property type="entry name" value="RNI-like"/>
    <property type="match status" value="1"/>
</dbReference>
<gene>
    <name evidence="2" type="ORF">CTI12_AA351790</name>
</gene>
<organism evidence="2 3">
    <name type="scientific">Artemisia annua</name>
    <name type="common">Sweet wormwood</name>
    <dbReference type="NCBI Taxonomy" id="35608"/>
    <lineage>
        <taxon>Eukaryota</taxon>
        <taxon>Viridiplantae</taxon>
        <taxon>Streptophyta</taxon>
        <taxon>Embryophyta</taxon>
        <taxon>Tracheophyta</taxon>
        <taxon>Spermatophyta</taxon>
        <taxon>Magnoliopsida</taxon>
        <taxon>eudicotyledons</taxon>
        <taxon>Gunneridae</taxon>
        <taxon>Pentapetalae</taxon>
        <taxon>asterids</taxon>
        <taxon>campanulids</taxon>
        <taxon>Asterales</taxon>
        <taxon>Asteraceae</taxon>
        <taxon>Asteroideae</taxon>
        <taxon>Anthemideae</taxon>
        <taxon>Artemisiinae</taxon>
        <taxon>Artemisia</taxon>
    </lineage>
</organism>
<evidence type="ECO:0000313" key="3">
    <source>
        <dbReference type="Proteomes" id="UP000245207"/>
    </source>
</evidence>
<dbReference type="PROSITE" id="PS50181">
    <property type="entry name" value="FBOX"/>
    <property type="match status" value="1"/>
</dbReference>
<dbReference type="Pfam" id="PF23622">
    <property type="entry name" value="LRR_At1g61320_AtMIF1"/>
    <property type="match status" value="1"/>
</dbReference>
<keyword evidence="3" id="KW-1185">Reference proteome</keyword>
<dbReference type="PANTHER" id="PTHR31900:SF27">
    <property type="entry name" value="FBD DOMAIN-CONTAINING PROTEIN"/>
    <property type="match status" value="1"/>
</dbReference>
<dbReference type="InterPro" id="IPR006566">
    <property type="entry name" value="FBD"/>
</dbReference>
<dbReference type="InterPro" id="IPR050232">
    <property type="entry name" value="FBL13/AtMIF1-like"/>
</dbReference>
<comment type="caution">
    <text evidence="2">The sequence shown here is derived from an EMBL/GenBank/DDBJ whole genome shotgun (WGS) entry which is preliminary data.</text>
</comment>
<dbReference type="STRING" id="35608.A0A2U1MPV7"/>
<name>A0A2U1MPV7_ARTAN</name>
<proteinExistence type="predicted"/>
<dbReference type="InterPro" id="IPR001810">
    <property type="entry name" value="F-box_dom"/>
</dbReference>
<dbReference type="SUPFAM" id="SSF81383">
    <property type="entry name" value="F-box domain"/>
    <property type="match status" value="1"/>
</dbReference>
<dbReference type="EMBL" id="PKPP01004668">
    <property type="protein sequence ID" value="PWA63305.1"/>
    <property type="molecule type" value="Genomic_DNA"/>
</dbReference>
<dbReference type="SMART" id="SM00579">
    <property type="entry name" value="FBD"/>
    <property type="match status" value="1"/>
</dbReference>
<dbReference type="AlphaFoldDB" id="A0A2U1MPV7"/>
<dbReference type="Gene3D" id="3.80.10.10">
    <property type="entry name" value="Ribonuclease Inhibitor"/>
    <property type="match status" value="1"/>
</dbReference>
<dbReference type="InterPro" id="IPR032675">
    <property type="entry name" value="LRR_dom_sf"/>
</dbReference>